<evidence type="ECO:0000313" key="2">
    <source>
        <dbReference type="EMBL" id="EAY30528.1"/>
    </source>
</evidence>
<feature type="transmembrane region" description="Helical" evidence="1">
    <location>
        <begin position="235"/>
        <end position="254"/>
    </location>
</feature>
<feature type="transmembrane region" description="Helical" evidence="1">
    <location>
        <begin position="59"/>
        <end position="78"/>
    </location>
</feature>
<name>A1ZGB1_MICM2</name>
<feature type="transmembrane region" description="Helical" evidence="1">
    <location>
        <begin position="266"/>
        <end position="285"/>
    </location>
</feature>
<dbReference type="RefSeq" id="WP_002694771.1">
    <property type="nucleotide sequence ID" value="NZ_AAWS01000006.1"/>
</dbReference>
<evidence type="ECO:0000313" key="3">
    <source>
        <dbReference type="Proteomes" id="UP000004095"/>
    </source>
</evidence>
<protein>
    <submittedName>
        <fullName evidence="2">Membrane protein, putative</fullName>
    </submittedName>
</protein>
<organism evidence="2 3">
    <name type="scientific">Microscilla marina ATCC 23134</name>
    <dbReference type="NCBI Taxonomy" id="313606"/>
    <lineage>
        <taxon>Bacteria</taxon>
        <taxon>Pseudomonadati</taxon>
        <taxon>Bacteroidota</taxon>
        <taxon>Cytophagia</taxon>
        <taxon>Cytophagales</taxon>
        <taxon>Microscillaceae</taxon>
        <taxon>Microscilla</taxon>
    </lineage>
</organism>
<keyword evidence="1" id="KW-0812">Transmembrane</keyword>
<dbReference type="EMBL" id="AAWS01000006">
    <property type="protein sequence ID" value="EAY30528.1"/>
    <property type="molecule type" value="Genomic_DNA"/>
</dbReference>
<accession>A1ZGB1</accession>
<dbReference type="Proteomes" id="UP000004095">
    <property type="component" value="Unassembled WGS sequence"/>
</dbReference>
<evidence type="ECO:0000256" key="1">
    <source>
        <dbReference type="SAM" id="Phobius"/>
    </source>
</evidence>
<feature type="transmembrane region" description="Helical" evidence="1">
    <location>
        <begin position="99"/>
        <end position="118"/>
    </location>
</feature>
<sequence length="367" mass="42112">MKKKAKVEAKYIFPLICLLVAICVGIIYLFVTGIIDSNPDTSYGVLIRTSSGLKHQVELYSTFFWITTLIGYTIYIVAKGIKQKVKFTFKELKTYTQEVLMGFVGAWFFTLLMLVSAFSSYNQSFKEVIKTETIYITAIKSRVKHHGGNRGSSAKTYYYISTNSKNKAFKKITTSSLFYGSLREGVPLVVNSYRGRLNYSFSEVKIPKRYINKDLINLRGKALQGFLNQKAIPVYVLWFALMAILWLFIFLLIASPSYKEKAKLTYKILLVLGLFPLPFELYFYFFSYNTFTATIILAAFWMSMVLSALPGSILVKQILPLIIKFQAKKRGVLIYYISVCIIFLSLLAGLFIYLIYFIAKLRNIELF</sequence>
<feature type="transmembrane region" description="Helical" evidence="1">
    <location>
        <begin position="12"/>
        <end position="35"/>
    </location>
</feature>
<proteinExistence type="predicted"/>
<keyword evidence="1" id="KW-1133">Transmembrane helix</keyword>
<keyword evidence="3" id="KW-1185">Reference proteome</keyword>
<feature type="transmembrane region" description="Helical" evidence="1">
    <location>
        <begin position="333"/>
        <end position="359"/>
    </location>
</feature>
<dbReference type="AlphaFoldDB" id="A1ZGB1"/>
<comment type="caution">
    <text evidence="2">The sequence shown here is derived from an EMBL/GenBank/DDBJ whole genome shotgun (WGS) entry which is preliminary data.</text>
</comment>
<keyword evidence="1" id="KW-0472">Membrane</keyword>
<gene>
    <name evidence="2" type="ORF">M23134_03164</name>
</gene>
<reference evidence="2 3" key="1">
    <citation type="submission" date="2007-01" db="EMBL/GenBank/DDBJ databases">
        <authorList>
            <person name="Haygood M."/>
            <person name="Podell S."/>
            <person name="Anderson C."/>
            <person name="Hopkinson B."/>
            <person name="Roe K."/>
            <person name="Barbeau K."/>
            <person name="Gaasterland T."/>
            <person name="Ferriera S."/>
            <person name="Johnson J."/>
            <person name="Kravitz S."/>
            <person name="Beeson K."/>
            <person name="Sutton G."/>
            <person name="Rogers Y.-H."/>
            <person name="Friedman R."/>
            <person name="Frazier M."/>
            <person name="Venter J.C."/>
        </authorList>
    </citation>
    <scope>NUCLEOTIDE SEQUENCE [LARGE SCALE GENOMIC DNA]</scope>
    <source>
        <strain evidence="2 3">ATCC 23134</strain>
    </source>
</reference>
<feature type="transmembrane region" description="Helical" evidence="1">
    <location>
        <begin position="291"/>
        <end position="313"/>
    </location>
</feature>